<keyword evidence="3" id="KW-1185">Reference proteome</keyword>
<dbReference type="KEGG" id="fam:OYT1_ch0453"/>
<proteinExistence type="predicted"/>
<evidence type="ECO:0000313" key="2">
    <source>
        <dbReference type="EMBL" id="BBE50026.1"/>
    </source>
</evidence>
<feature type="coiled-coil region" evidence="1">
    <location>
        <begin position="318"/>
        <end position="345"/>
    </location>
</feature>
<reference evidence="2 3" key="1">
    <citation type="submission" date="2018-06" db="EMBL/GenBank/DDBJ databases">
        <title>OYT1 Genome Sequencing.</title>
        <authorList>
            <person name="Kato S."/>
            <person name="Itoh T."/>
            <person name="Ohkuma M."/>
        </authorList>
    </citation>
    <scope>NUCLEOTIDE SEQUENCE [LARGE SCALE GENOMIC DNA]</scope>
    <source>
        <strain evidence="2 3">OYT1</strain>
    </source>
</reference>
<dbReference type="AlphaFoldDB" id="A0A2Z6G962"/>
<evidence type="ECO:0000256" key="1">
    <source>
        <dbReference type="SAM" id="Coils"/>
    </source>
</evidence>
<name>A0A2Z6G962_9PROT</name>
<protein>
    <submittedName>
        <fullName evidence="2">Uncharacterized protein</fullName>
    </submittedName>
</protein>
<organism evidence="2 3">
    <name type="scientific">Ferriphaselus amnicola</name>
    <dbReference type="NCBI Taxonomy" id="1188319"/>
    <lineage>
        <taxon>Bacteria</taxon>
        <taxon>Pseudomonadati</taxon>
        <taxon>Pseudomonadota</taxon>
        <taxon>Betaproteobacteria</taxon>
        <taxon>Nitrosomonadales</taxon>
        <taxon>Gallionellaceae</taxon>
        <taxon>Ferriphaselus</taxon>
    </lineage>
</organism>
<dbReference type="EMBL" id="AP018738">
    <property type="protein sequence ID" value="BBE50026.1"/>
    <property type="molecule type" value="Genomic_DNA"/>
</dbReference>
<dbReference type="STRING" id="1188319.OYT1_00299"/>
<dbReference type="RefSeq" id="WP_062625535.1">
    <property type="nucleotide sequence ID" value="NZ_AP018738.1"/>
</dbReference>
<dbReference type="Proteomes" id="UP000033070">
    <property type="component" value="Chromosome"/>
</dbReference>
<accession>A0A2Z6G962</accession>
<dbReference type="OrthoDB" id="8526168at2"/>
<gene>
    <name evidence="2" type="ORF">OYT1_ch0453</name>
</gene>
<sequence length="452" mass="51014">MKRKTLLLLTDHQLTAWPWTPEGCAAPTPFSTVAEFDTYLTQHRHPIWMLVDLTEEEFHYEGLPHINDQDHYAAAIQRLASHFPDTPLRMVVKQFKQTQIGKDDEMLYSALTQPTRLAPWLEVIEARRIPLAGIYSAAHLTSLLMKGSELERQLLVTLDADAGLRTSYFYKGRLRFSRLAPGNSLTERAKAEAWQTRPYLLNRRLLPRDQALPLTVLCRDDVWQELITSAPPDPDLPLLHLDITEVAQRLGLSTPLASSDATPLFLHLLATQAPTRQYAPDPLTLRFRQRNTRRTLQVLAALLAAAGILWGASNLWHAQRQNGEIATLRQQAQRLQSQAAQIEQSIGALPSSAADIRTTITLLQSLDQAPPQVILTGLAQTLTEFPALQLNTLEWQNDARISTLMLYLMTEAEATEQLSQFRITLTSRGYQVTELQRGDTTAVLQLRWNMDG</sequence>
<keyword evidence="1" id="KW-0175">Coiled coil</keyword>
<evidence type="ECO:0000313" key="3">
    <source>
        <dbReference type="Proteomes" id="UP000033070"/>
    </source>
</evidence>